<protein>
    <submittedName>
        <fullName evidence="6">Uncharacterized protein</fullName>
    </submittedName>
</protein>
<organism evidence="6">
    <name type="scientific">Rhodosorus marinus</name>
    <dbReference type="NCBI Taxonomy" id="101924"/>
    <lineage>
        <taxon>Eukaryota</taxon>
        <taxon>Rhodophyta</taxon>
        <taxon>Stylonematophyceae</taxon>
        <taxon>Stylonematales</taxon>
        <taxon>Stylonemataceae</taxon>
        <taxon>Rhodosorus</taxon>
    </lineage>
</organism>
<reference evidence="6" key="1">
    <citation type="submission" date="2021-01" db="EMBL/GenBank/DDBJ databases">
        <authorList>
            <person name="Corre E."/>
            <person name="Pelletier E."/>
            <person name="Niang G."/>
            <person name="Scheremetjew M."/>
            <person name="Finn R."/>
            <person name="Kale V."/>
            <person name="Holt S."/>
            <person name="Cochrane G."/>
            <person name="Meng A."/>
            <person name="Brown T."/>
            <person name="Cohen L."/>
        </authorList>
    </citation>
    <scope>NUCLEOTIDE SEQUENCE</scope>
    <source>
        <strain evidence="6">CCMP 769</strain>
    </source>
</reference>
<dbReference type="EMBL" id="HBHW01039004">
    <property type="protein sequence ID" value="CAE0061872.1"/>
    <property type="molecule type" value="Transcribed_RNA"/>
</dbReference>
<dbReference type="EMBL" id="HBHW01038926">
    <property type="protein sequence ID" value="CAE0061813.1"/>
    <property type="molecule type" value="Transcribed_RNA"/>
</dbReference>
<evidence type="ECO:0000313" key="5">
    <source>
        <dbReference type="EMBL" id="CAE0062152.1"/>
    </source>
</evidence>
<evidence type="ECO:0000313" key="4">
    <source>
        <dbReference type="EMBL" id="CAE0061994.1"/>
    </source>
</evidence>
<sequence>MVLESWNRCWPEDTLLVICKRTASNSRRVDMRYREYQNAQEPTAGAVLSPNSTPAFRSSLKTSRLTKFAPIYRLIVSHRHLLIFVLGYASVPSDKITRDAMKS</sequence>
<accession>A0A7S3A6F3</accession>
<evidence type="ECO:0000313" key="6">
    <source>
        <dbReference type="EMBL" id="CAE0062173.1"/>
    </source>
</evidence>
<proteinExistence type="predicted"/>
<evidence type="ECO:0000313" key="3">
    <source>
        <dbReference type="EMBL" id="CAE0061958.1"/>
    </source>
</evidence>
<name>A0A7S3A6F3_9RHOD</name>
<dbReference type="EMBL" id="HBHW01039148">
    <property type="protein sequence ID" value="CAE0061994.1"/>
    <property type="molecule type" value="Transcribed_RNA"/>
</dbReference>
<dbReference type="EMBL" id="HBHW01039348">
    <property type="protein sequence ID" value="CAE0062173.1"/>
    <property type="molecule type" value="Transcribed_RNA"/>
</dbReference>
<dbReference type="EMBL" id="HBHW01039103">
    <property type="protein sequence ID" value="CAE0061958.1"/>
    <property type="molecule type" value="Transcribed_RNA"/>
</dbReference>
<evidence type="ECO:0000313" key="2">
    <source>
        <dbReference type="EMBL" id="CAE0061872.1"/>
    </source>
</evidence>
<dbReference type="EMBL" id="HBHW01039325">
    <property type="protein sequence ID" value="CAE0062152.1"/>
    <property type="molecule type" value="Transcribed_RNA"/>
</dbReference>
<evidence type="ECO:0000313" key="1">
    <source>
        <dbReference type="EMBL" id="CAE0061813.1"/>
    </source>
</evidence>
<gene>
    <name evidence="1" type="ORF">RMAR00112_LOCUS29882</name>
    <name evidence="2" type="ORF">RMAR00112_LOCUS29941</name>
    <name evidence="3" type="ORF">RMAR00112_LOCUS30027</name>
    <name evidence="4" type="ORF">RMAR00112_LOCUS30063</name>
    <name evidence="5" type="ORF">RMAR00112_LOCUS30221</name>
    <name evidence="6" type="ORF">RMAR00112_LOCUS30242</name>
</gene>
<dbReference type="AlphaFoldDB" id="A0A7S3A6F3"/>